<comment type="caution">
    <text evidence="9">The sequence shown here is derived from an EMBL/GenBank/DDBJ whole genome shotgun (WGS) entry which is preliminary data.</text>
</comment>
<feature type="region of interest" description="Disordered" evidence="7">
    <location>
        <begin position="373"/>
        <end position="413"/>
    </location>
</feature>
<keyword evidence="2" id="KW-0813">Transport</keyword>
<name>A0A8J6CFP0_DIALT</name>
<evidence type="ECO:0000256" key="8">
    <source>
        <dbReference type="SAM" id="Phobius"/>
    </source>
</evidence>
<evidence type="ECO:0008006" key="11">
    <source>
        <dbReference type="Google" id="ProtNLM"/>
    </source>
</evidence>
<keyword evidence="3 8" id="KW-0812">Transmembrane</keyword>
<feature type="region of interest" description="Disordered" evidence="7">
    <location>
        <begin position="462"/>
        <end position="512"/>
    </location>
</feature>
<feature type="transmembrane region" description="Helical" evidence="8">
    <location>
        <begin position="794"/>
        <end position="812"/>
    </location>
</feature>
<evidence type="ECO:0000256" key="1">
    <source>
        <dbReference type="ARBA" id="ARBA00004141"/>
    </source>
</evidence>
<feature type="transmembrane region" description="Helical" evidence="8">
    <location>
        <begin position="64"/>
        <end position="84"/>
    </location>
</feature>
<evidence type="ECO:0000313" key="10">
    <source>
        <dbReference type="Proteomes" id="UP000751190"/>
    </source>
</evidence>
<feature type="transmembrane region" description="Helical" evidence="8">
    <location>
        <begin position="765"/>
        <end position="782"/>
    </location>
</feature>
<dbReference type="Pfam" id="PF07690">
    <property type="entry name" value="MFS_1"/>
    <property type="match status" value="1"/>
</dbReference>
<dbReference type="InterPro" id="IPR011701">
    <property type="entry name" value="MFS"/>
</dbReference>
<feature type="compositionally biased region" description="Gly residues" evidence="7">
    <location>
        <begin position="257"/>
        <end position="267"/>
    </location>
</feature>
<dbReference type="PANTHER" id="PTHR23505:SF9">
    <property type="entry name" value="PROTEIN, PUTATIVE-RELATED"/>
    <property type="match status" value="1"/>
</dbReference>
<dbReference type="OrthoDB" id="6770063at2759"/>
<feature type="transmembrane region" description="Helical" evidence="8">
    <location>
        <begin position="163"/>
        <end position="187"/>
    </location>
</feature>
<dbReference type="OMA" id="CMGARIA"/>
<sequence length="849" mass="85284">MAASPPGEEAVPFLSVRRGSTHGSSPQLVCCFLTLTLLYFLINADHGAVPAALGPIASELGMSFFEQGVVGAAPYIGLILVSLVTSPLLSRAPRAAIALSLLGECCSLCLVAVTRFATGPGRAPLRWPLALSRFGAGACQGVVAIFVPVWIDEFAPTTSRARWMASVQAAVPLGIMAGYLSTGAVLARLGPSAWWVVFVLQAMLLCPLIVVVLLVPRAYFTIDMGAAGGGTGGPSVEPRRNMGAADGAKSTHAARADGGGEGASAAVAGGGQESRYVPPSVRPSEAFDALLAQRAADTALSAGRYACVDGSFVSRASRAGSSASVASFDVRVGELDDEESLLLAVAEPLRQYARTTPAPPPPDCARALGAEPKLVDGEMPSAMRSRSDGGDGAHIGGGDGHVRARSQSPASSLDAALGDGDLCDSDTASAADGALGRCMGARIAASEWADLLPSAGARELGHGLDPPLHSPRRHSRGAIDGGRWAVPCAHPPPRHPPDDGARAGEAGAHAGGRAGAHAGGFFVGGSGGGASASGVGAGGASASALGAGAGGAAAAAAVLPAGAWSGVVAGVRTLLGTPVYAPALLGLSALFFVVNGVQFWATQYLLEVLAVDPISAMSTYAATSATAPVLGVLTGGFAVDRIAARQLLRSAGAASARTLVARGDGTSGRRSLASEAALRTASAAAVRRVRVLASMQVAVAFAAAASACAPCACVFDDWRLVVGCLWCVLFCGGATLAPVTGAMLASAPRELRPLASALSTLTSNLLGYALSSFLSGCVMSAVRGNRRRQLRVGFTLVLGWSIVALACFAAALGEARRAPGAGAAIGRFVSEQRAARARAVRPPGSTVRC</sequence>
<keyword evidence="4 8" id="KW-1133">Transmembrane helix</keyword>
<feature type="transmembrane region" description="Helical" evidence="8">
    <location>
        <begin position="96"/>
        <end position="118"/>
    </location>
</feature>
<dbReference type="InterPro" id="IPR036259">
    <property type="entry name" value="MFS_trans_sf"/>
</dbReference>
<dbReference type="PANTHER" id="PTHR23505">
    <property type="entry name" value="SPINSTER"/>
    <property type="match status" value="1"/>
</dbReference>
<dbReference type="GO" id="GO:0022857">
    <property type="term" value="F:transmembrane transporter activity"/>
    <property type="evidence" value="ECO:0007669"/>
    <property type="project" value="InterPro"/>
</dbReference>
<evidence type="ECO:0000313" key="9">
    <source>
        <dbReference type="EMBL" id="KAG8465848.1"/>
    </source>
</evidence>
<feature type="transmembrane region" description="Helical" evidence="8">
    <location>
        <begin position="720"/>
        <end position="745"/>
    </location>
</feature>
<evidence type="ECO:0000256" key="7">
    <source>
        <dbReference type="SAM" id="MobiDB-lite"/>
    </source>
</evidence>
<evidence type="ECO:0000256" key="3">
    <source>
        <dbReference type="ARBA" id="ARBA00022692"/>
    </source>
</evidence>
<protein>
    <recommendedName>
        <fullName evidence="11">Major facilitator superfamily (MFS) profile domain-containing protein</fullName>
    </recommendedName>
</protein>
<comment type="similarity">
    <text evidence="6">Belongs to the major facilitator superfamily. Spinster (TC 2.A.1.49) family.</text>
</comment>
<dbReference type="SUPFAM" id="SSF103473">
    <property type="entry name" value="MFS general substrate transporter"/>
    <property type="match status" value="2"/>
</dbReference>
<dbReference type="Proteomes" id="UP000751190">
    <property type="component" value="Unassembled WGS sequence"/>
</dbReference>
<feature type="region of interest" description="Disordered" evidence="7">
    <location>
        <begin position="231"/>
        <end position="267"/>
    </location>
</feature>
<dbReference type="AlphaFoldDB" id="A0A8J6CFP0"/>
<evidence type="ECO:0000256" key="6">
    <source>
        <dbReference type="ARBA" id="ARBA00024338"/>
    </source>
</evidence>
<keyword evidence="10" id="KW-1185">Reference proteome</keyword>
<evidence type="ECO:0000256" key="5">
    <source>
        <dbReference type="ARBA" id="ARBA00023136"/>
    </source>
</evidence>
<reference evidence="9" key="1">
    <citation type="submission" date="2021-05" db="EMBL/GenBank/DDBJ databases">
        <title>The genome of the haptophyte Pavlova lutheri (Diacronema luteri, Pavlovales) - a model for lipid biosynthesis in eukaryotic algae.</title>
        <authorList>
            <person name="Hulatt C.J."/>
            <person name="Posewitz M.C."/>
        </authorList>
    </citation>
    <scope>NUCLEOTIDE SEQUENCE</scope>
    <source>
        <strain evidence="9">NIVA-4/92</strain>
    </source>
</reference>
<feature type="transmembrane region" description="Helical" evidence="8">
    <location>
        <begin position="579"/>
        <end position="600"/>
    </location>
</feature>
<gene>
    <name evidence="9" type="ORF">KFE25_005418</name>
</gene>
<comment type="subcellular location">
    <subcellularLocation>
        <location evidence="1">Membrane</location>
        <topology evidence="1">Multi-pass membrane protein</topology>
    </subcellularLocation>
</comment>
<evidence type="ECO:0000256" key="2">
    <source>
        <dbReference type="ARBA" id="ARBA00022448"/>
    </source>
</evidence>
<dbReference type="EMBL" id="JAGTXO010000009">
    <property type="protein sequence ID" value="KAG8465848.1"/>
    <property type="molecule type" value="Genomic_DNA"/>
</dbReference>
<dbReference type="InterPro" id="IPR044770">
    <property type="entry name" value="MFS_spinster-like"/>
</dbReference>
<accession>A0A8J6CFP0</accession>
<dbReference type="GO" id="GO:0016020">
    <property type="term" value="C:membrane"/>
    <property type="evidence" value="ECO:0007669"/>
    <property type="project" value="UniProtKB-SubCell"/>
</dbReference>
<dbReference type="CDD" id="cd06174">
    <property type="entry name" value="MFS"/>
    <property type="match status" value="1"/>
</dbReference>
<feature type="transmembrane region" description="Helical" evidence="8">
    <location>
        <begin position="620"/>
        <end position="639"/>
    </location>
</feature>
<evidence type="ECO:0000256" key="4">
    <source>
        <dbReference type="ARBA" id="ARBA00022989"/>
    </source>
</evidence>
<proteinExistence type="inferred from homology"/>
<feature type="transmembrane region" description="Helical" evidence="8">
    <location>
        <begin position="193"/>
        <end position="215"/>
    </location>
</feature>
<keyword evidence="5 8" id="KW-0472">Membrane</keyword>
<feature type="transmembrane region" description="Helical" evidence="8">
    <location>
        <begin position="130"/>
        <end position="151"/>
    </location>
</feature>
<organism evidence="9 10">
    <name type="scientific">Diacronema lutheri</name>
    <name type="common">Unicellular marine alga</name>
    <name type="synonym">Monochrysis lutheri</name>
    <dbReference type="NCBI Taxonomy" id="2081491"/>
    <lineage>
        <taxon>Eukaryota</taxon>
        <taxon>Haptista</taxon>
        <taxon>Haptophyta</taxon>
        <taxon>Pavlovophyceae</taxon>
        <taxon>Pavlovales</taxon>
        <taxon>Pavlovaceae</taxon>
        <taxon>Diacronema</taxon>
    </lineage>
</organism>
<dbReference type="Gene3D" id="1.20.1250.20">
    <property type="entry name" value="MFS general substrate transporter like domains"/>
    <property type="match status" value="1"/>
</dbReference>